<feature type="domain" description="Periplasmic binding protein/LacI sugar binding" evidence="4">
    <location>
        <begin position="44"/>
        <end position="300"/>
    </location>
</feature>
<organism evidence="5 6">
    <name type="scientific">Vibrio caribbeanicus ATCC BAA-2122</name>
    <dbReference type="NCBI Taxonomy" id="796620"/>
    <lineage>
        <taxon>Bacteria</taxon>
        <taxon>Pseudomonadati</taxon>
        <taxon>Pseudomonadota</taxon>
        <taxon>Gammaproteobacteria</taxon>
        <taxon>Vibrionales</taxon>
        <taxon>Vibrionaceae</taxon>
        <taxon>Vibrio</taxon>
    </lineage>
</organism>
<proteinExistence type="inferred from homology"/>
<dbReference type="InterPro" id="IPR001761">
    <property type="entry name" value="Peripla_BP/Lac1_sug-bd_dom"/>
</dbReference>
<evidence type="ECO:0000259" key="4">
    <source>
        <dbReference type="Pfam" id="PF00532"/>
    </source>
</evidence>
<dbReference type="eggNOG" id="COG1879">
    <property type="taxonomic scope" value="Bacteria"/>
</dbReference>
<evidence type="ECO:0000256" key="2">
    <source>
        <dbReference type="ARBA" id="ARBA00007639"/>
    </source>
</evidence>
<comment type="similarity">
    <text evidence="2">Belongs to the bacterial solute-binding protein 2 family.</text>
</comment>
<gene>
    <name evidence="5" type="ORF">VIBC2010_05314</name>
</gene>
<evidence type="ECO:0000256" key="3">
    <source>
        <dbReference type="ARBA" id="ARBA00022729"/>
    </source>
</evidence>
<dbReference type="EMBL" id="AEIU01000074">
    <property type="protein sequence ID" value="EFP96567.1"/>
    <property type="molecule type" value="Genomic_DNA"/>
</dbReference>
<keyword evidence="3" id="KW-0732">Signal</keyword>
<dbReference type="PANTHER" id="PTHR46847:SF1">
    <property type="entry name" value="D-ALLOSE-BINDING PERIPLASMIC PROTEIN-RELATED"/>
    <property type="match status" value="1"/>
</dbReference>
<dbReference type="Gene3D" id="3.40.50.2300">
    <property type="match status" value="2"/>
</dbReference>
<sequence length="346" mass="38661">MIATLLPMNYDMYLIKLAKMNISYLFLVITFYVIAGDSYAKESNKICALYPHLKDSYWLSVNYGMVSEAEKQGVTLRVLEAGGYLNPEKQREQMKDCVEWGADAIILGTVSPTLFYDSLAADSNSIPIFATVNRLLVDEDNKNVLKGSVGVDWYWMGYHAGNYLKLKHPKGSGKVEVALIPGPKNSGGTQPVINGFKDAIEGSDVSISATYWADNDKELQRNLIQKIIDDEKELDYITGSAVAIEAAISELRAAHKETEVKLVSTYLSHGVYRGLLRNRIVFSPTDKMVEQGRISMLQAVNYLNSQPFDKTFSPDIETLTPNNINQRAVSQSLSPSEFRPKFCTKR</sequence>
<reference evidence="5 6" key="1">
    <citation type="journal article" date="2012" name="Int. J. Syst. Evol. Microbiol.">
        <title>Vibrio caribbeanicus sp. nov., isolated from the marine sponge Scleritoderma cyanea.</title>
        <authorList>
            <person name="Hoffmann M."/>
            <person name="Monday S.R."/>
            <person name="Allard M.W."/>
            <person name="Strain E.A."/>
            <person name="Whittaker P."/>
            <person name="Naum M."/>
            <person name="McCarthy P.J."/>
            <person name="Lopez J.V."/>
            <person name="Fischer M."/>
            <person name="Brown E.W."/>
        </authorList>
    </citation>
    <scope>NUCLEOTIDE SEQUENCE [LARGE SCALE GENOMIC DNA]</scope>
    <source>
        <strain evidence="5 6">ATCC BAA-2122</strain>
    </source>
</reference>
<comment type="subcellular location">
    <subcellularLocation>
        <location evidence="1">Cell envelope</location>
    </subcellularLocation>
</comment>
<dbReference type="AlphaFoldDB" id="E3BKI2"/>
<name>E3BKI2_9VIBR</name>
<dbReference type="NCBIfam" id="NF008185">
    <property type="entry name" value="PRK10936.1"/>
    <property type="match status" value="1"/>
</dbReference>
<dbReference type="SUPFAM" id="SSF53822">
    <property type="entry name" value="Periplasmic binding protein-like I"/>
    <property type="match status" value="1"/>
</dbReference>
<keyword evidence="6" id="KW-1185">Reference proteome</keyword>
<evidence type="ECO:0000256" key="1">
    <source>
        <dbReference type="ARBA" id="ARBA00004196"/>
    </source>
</evidence>
<dbReference type="RefSeq" id="WP_009601548.1">
    <property type="nucleotide sequence ID" value="NZ_AEIU01000074.1"/>
</dbReference>
<evidence type="ECO:0000313" key="5">
    <source>
        <dbReference type="EMBL" id="EFP96567.1"/>
    </source>
</evidence>
<dbReference type="PANTHER" id="PTHR46847">
    <property type="entry name" value="D-ALLOSE-BINDING PERIPLASMIC PROTEIN-RELATED"/>
    <property type="match status" value="1"/>
</dbReference>
<dbReference type="CDD" id="cd06306">
    <property type="entry name" value="PBP1_TorT-like"/>
    <property type="match status" value="1"/>
</dbReference>
<protein>
    <submittedName>
        <fullName evidence="5">TMAO reductase system periplasmic protein TorT</fullName>
    </submittedName>
</protein>
<dbReference type="GO" id="GO:0030313">
    <property type="term" value="C:cell envelope"/>
    <property type="evidence" value="ECO:0007669"/>
    <property type="project" value="UniProtKB-SubCell"/>
</dbReference>
<dbReference type="NCBIfam" id="TIGR02955">
    <property type="entry name" value="TMAO_TorT"/>
    <property type="match status" value="1"/>
</dbReference>
<accession>E3BKI2</accession>
<dbReference type="Proteomes" id="UP000002943">
    <property type="component" value="Unassembled WGS sequence"/>
</dbReference>
<dbReference type="InterPro" id="IPR028082">
    <property type="entry name" value="Peripla_BP_I"/>
</dbReference>
<dbReference type="STRING" id="796620.VIBC2010_05314"/>
<comment type="caution">
    <text evidence="5">The sequence shown here is derived from an EMBL/GenBank/DDBJ whole genome shotgun (WGS) entry which is preliminary data.</text>
</comment>
<dbReference type="InterPro" id="IPR014301">
    <property type="entry name" value="TMAO_TorT"/>
</dbReference>
<evidence type="ECO:0000313" key="6">
    <source>
        <dbReference type="Proteomes" id="UP000002943"/>
    </source>
</evidence>
<dbReference type="Pfam" id="PF00532">
    <property type="entry name" value="Peripla_BP_1"/>
    <property type="match status" value="1"/>
</dbReference>